<keyword evidence="4 6" id="KW-1133">Transmembrane helix</keyword>
<keyword evidence="5 6" id="KW-0472">Membrane</keyword>
<dbReference type="KEGG" id="plen:EIM92_05055"/>
<dbReference type="RefSeq" id="WP_125081748.1">
    <property type="nucleotide sequence ID" value="NZ_CP034248.1"/>
</dbReference>
<dbReference type="EMBL" id="CP034248">
    <property type="protein sequence ID" value="AZK45650.1"/>
    <property type="molecule type" value="Genomic_DNA"/>
</dbReference>
<evidence type="ECO:0000256" key="3">
    <source>
        <dbReference type="ARBA" id="ARBA00022692"/>
    </source>
</evidence>
<feature type="transmembrane region" description="Helical" evidence="6">
    <location>
        <begin position="195"/>
        <end position="216"/>
    </location>
</feature>
<keyword evidence="2 6" id="KW-1003">Cell membrane</keyword>
<name>A0A3Q8S406_9BACL</name>
<evidence type="ECO:0000256" key="4">
    <source>
        <dbReference type="ARBA" id="ARBA00022989"/>
    </source>
</evidence>
<comment type="similarity">
    <text evidence="6">Belongs to the TVP38/TMEM64 family.</text>
</comment>
<keyword evidence="9" id="KW-1185">Reference proteome</keyword>
<accession>A0A3Q8S406</accession>
<feature type="transmembrane region" description="Helical" evidence="6">
    <location>
        <begin position="53"/>
        <end position="71"/>
    </location>
</feature>
<dbReference type="Pfam" id="PF09335">
    <property type="entry name" value="VTT_dom"/>
    <property type="match status" value="1"/>
</dbReference>
<dbReference type="GO" id="GO:0005886">
    <property type="term" value="C:plasma membrane"/>
    <property type="evidence" value="ECO:0007669"/>
    <property type="project" value="UniProtKB-SubCell"/>
</dbReference>
<keyword evidence="3 6" id="KW-0812">Transmembrane</keyword>
<reference evidence="8 9" key="1">
    <citation type="submission" date="2018-11" db="EMBL/GenBank/DDBJ databases">
        <title>Genome sequencing of Paenibacillus lentus DSM25539(T).</title>
        <authorList>
            <person name="Kook J.-K."/>
            <person name="Park S.-N."/>
            <person name="Lim Y.K."/>
        </authorList>
    </citation>
    <scope>NUCLEOTIDE SEQUENCE [LARGE SCALE GENOMIC DNA]</scope>
    <source>
        <strain evidence="8 9">DSM 25539</strain>
    </source>
</reference>
<feature type="transmembrane region" description="Helical" evidence="6">
    <location>
        <begin position="169"/>
        <end position="189"/>
    </location>
</feature>
<dbReference type="Proteomes" id="UP000273145">
    <property type="component" value="Chromosome"/>
</dbReference>
<comment type="subcellular location">
    <subcellularLocation>
        <location evidence="1 6">Cell membrane</location>
        <topology evidence="1 6">Multi-pass membrane protein</topology>
    </subcellularLocation>
</comment>
<evidence type="ECO:0000256" key="1">
    <source>
        <dbReference type="ARBA" id="ARBA00004651"/>
    </source>
</evidence>
<dbReference type="PANTHER" id="PTHR12677">
    <property type="entry name" value="GOLGI APPARATUS MEMBRANE PROTEIN TVP38-RELATED"/>
    <property type="match status" value="1"/>
</dbReference>
<evidence type="ECO:0000256" key="2">
    <source>
        <dbReference type="ARBA" id="ARBA00022475"/>
    </source>
</evidence>
<gene>
    <name evidence="8" type="ORF">EIM92_05055</name>
</gene>
<dbReference type="InterPro" id="IPR015414">
    <property type="entry name" value="TMEM64"/>
</dbReference>
<evidence type="ECO:0000259" key="7">
    <source>
        <dbReference type="Pfam" id="PF09335"/>
    </source>
</evidence>
<dbReference type="PANTHER" id="PTHR12677:SF59">
    <property type="entry name" value="GOLGI APPARATUS MEMBRANE PROTEIN TVP38-RELATED"/>
    <property type="match status" value="1"/>
</dbReference>
<dbReference type="OrthoDB" id="9812980at2"/>
<evidence type="ECO:0000256" key="5">
    <source>
        <dbReference type="ARBA" id="ARBA00023136"/>
    </source>
</evidence>
<evidence type="ECO:0000256" key="6">
    <source>
        <dbReference type="RuleBase" id="RU366058"/>
    </source>
</evidence>
<proteinExistence type="inferred from homology"/>
<feature type="transmembrane region" description="Helical" evidence="6">
    <location>
        <begin position="12"/>
        <end position="33"/>
    </location>
</feature>
<evidence type="ECO:0000313" key="9">
    <source>
        <dbReference type="Proteomes" id="UP000273145"/>
    </source>
</evidence>
<organism evidence="8 9">
    <name type="scientific">Paenibacillus lentus</name>
    <dbReference type="NCBI Taxonomy" id="1338368"/>
    <lineage>
        <taxon>Bacteria</taxon>
        <taxon>Bacillati</taxon>
        <taxon>Bacillota</taxon>
        <taxon>Bacilli</taxon>
        <taxon>Bacillales</taxon>
        <taxon>Paenibacillaceae</taxon>
        <taxon>Paenibacillus</taxon>
    </lineage>
</organism>
<feature type="transmembrane region" description="Helical" evidence="6">
    <location>
        <begin position="83"/>
        <end position="107"/>
    </location>
</feature>
<feature type="transmembrane region" description="Helical" evidence="6">
    <location>
        <begin position="137"/>
        <end position="157"/>
    </location>
</feature>
<sequence>MGVSSVKKQFSRICIASLGLLMMVLIICYSPEILKLTMSLDHFRDHILSTGKLGPIILIFFQVLQTVIAPIPGEVIQIAGGYVYGTSIGTLLITVGMLLGAMMAFYFTRFLGGAFVERLLKKDKFQWMASMMDNKRFSIFLFIIFIIPGLPKDLFIYAAGLTSIKPLRFFVILLVARFPWLIASVSIGSNIYQKNYLSTIIISGVAGLAFILGLIYKDKLINKLSTFKRSNSES</sequence>
<evidence type="ECO:0000313" key="8">
    <source>
        <dbReference type="EMBL" id="AZK45650.1"/>
    </source>
</evidence>
<dbReference type="InterPro" id="IPR032816">
    <property type="entry name" value="VTT_dom"/>
</dbReference>
<feature type="domain" description="VTT" evidence="7">
    <location>
        <begin position="71"/>
        <end position="189"/>
    </location>
</feature>
<dbReference type="AlphaFoldDB" id="A0A3Q8S406"/>
<protein>
    <recommendedName>
        <fullName evidence="6">TVP38/TMEM64 family membrane protein</fullName>
    </recommendedName>
</protein>